<protein>
    <submittedName>
        <fullName evidence="1">Uncharacterized protein</fullName>
    </submittedName>
</protein>
<dbReference type="Proteomes" id="UP000887013">
    <property type="component" value="Unassembled WGS sequence"/>
</dbReference>
<dbReference type="AlphaFoldDB" id="A0A8X6NVB4"/>
<gene>
    <name evidence="1" type="ORF">NPIL_91811</name>
</gene>
<sequence>MLQAFRPQRKIANNRPHRLSYRMTALRSVPVAPTRFIDGGLSSQLGEDSGSSQFFYCSLIFGVYNNNLYDVKFAWQHLKMAALQSGNT</sequence>
<comment type="caution">
    <text evidence="1">The sequence shown here is derived from an EMBL/GenBank/DDBJ whole genome shotgun (WGS) entry which is preliminary data.</text>
</comment>
<name>A0A8X6NVB4_NEPPI</name>
<dbReference type="EMBL" id="BMAW01014000">
    <property type="protein sequence ID" value="GFT36985.1"/>
    <property type="molecule type" value="Genomic_DNA"/>
</dbReference>
<reference evidence="1" key="1">
    <citation type="submission" date="2020-08" db="EMBL/GenBank/DDBJ databases">
        <title>Multicomponent nature underlies the extraordinary mechanical properties of spider dragline silk.</title>
        <authorList>
            <person name="Kono N."/>
            <person name="Nakamura H."/>
            <person name="Mori M."/>
            <person name="Yoshida Y."/>
            <person name="Ohtoshi R."/>
            <person name="Malay A.D."/>
            <person name="Moran D.A.P."/>
            <person name="Tomita M."/>
            <person name="Numata K."/>
            <person name="Arakawa K."/>
        </authorList>
    </citation>
    <scope>NUCLEOTIDE SEQUENCE</scope>
</reference>
<evidence type="ECO:0000313" key="1">
    <source>
        <dbReference type="EMBL" id="GFT36985.1"/>
    </source>
</evidence>
<proteinExistence type="predicted"/>
<evidence type="ECO:0000313" key="2">
    <source>
        <dbReference type="Proteomes" id="UP000887013"/>
    </source>
</evidence>
<organism evidence="1 2">
    <name type="scientific">Nephila pilipes</name>
    <name type="common">Giant wood spider</name>
    <name type="synonym">Nephila maculata</name>
    <dbReference type="NCBI Taxonomy" id="299642"/>
    <lineage>
        <taxon>Eukaryota</taxon>
        <taxon>Metazoa</taxon>
        <taxon>Ecdysozoa</taxon>
        <taxon>Arthropoda</taxon>
        <taxon>Chelicerata</taxon>
        <taxon>Arachnida</taxon>
        <taxon>Araneae</taxon>
        <taxon>Araneomorphae</taxon>
        <taxon>Entelegynae</taxon>
        <taxon>Araneoidea</taxon>
        <taxon>Nephilidae</taxon>
        <taxon>Nephila</taxon>
    </lineage>
</organism>
<keyword evidence="2" id="KW-1185">Reference proteome</keyword>
<accession>A0A8X6NVB4</accession>